<dbReference type="SUPFAM" id="SSF53448">
    <property type="entry name" value="Nucleotide-diphospho-sugar transferases"/>
    <property type="match status" value="1"/>
</dbReference>
<dbReference type="EMBL" id="MU251265">
    <property type="protein sequence ID" value="KAG9251825.1"/>
    <property type="molecule type" value="Genomic_DNA"/>
</dbReference>
<organism evidence="5 6">
    <name type="scientific">Emericellopsis atlantica</name>
    <dbReference type="NCBI Taxonomy" id="2614577"/>
    <lineage>
        <taxon>Eukaryota</taxon>
        <taxon>Fungi</taxon>
        <taxon>Dikarya</taxon>
        <taxon>Ascomycota</taxon>
        <taxon>Pezizomycotina</taxon>
        <taxon>Sordariomycetes</taxon>
        <taxon>Hypocreomycetidae</taxon>
        <taxon>Hypocreales</taxon>
        <taxon>Bionectriaceae</taxon>
        <taxon>Emericellopsis</taxon>
    </lineage>
</organism>
<dbReference type="PANTHER" id="PTHR31121">
    <property type="entry name" value="ALPHA-1,2 MANNOSYLTRANSFERASE KTR1"/>
    <property type="match status" value="1"/>
</dbReference>
<comment type="similarity">
    <text evidence="1">Belongs to the glycosyltransferase 15 family.</text>
</comment>
<dbReference type="Pfam" id="PF01793">
    <property type="entry name" value="Glyco_transf_15"/>
    <property type="match status" value="1"/>
</dbReference>
<dbReference type="GO" id="GO:0000032">
    <property type="term" value="P:cell wall mannoprotein biosynthetic process"/>
    <property type="evidence" value="ECO:0007669"/>
    <property type="project" value="TreeGrafter"/>
</dbReference>
<comment type="caution">
    <text evidence="5">The sequence shown here is derived from an EMBL/GenBank/DDBJ whole genome shotgun (WGS) entry which is preliminary data.</text>
</comment>
<sequence length="425" mass="49804">MASDNAPILQLQDDRPAPPVWRRRRVALGVLILCLIESVVHVRSFRIQRPATNLDPPFHVGCQTPILNTTERANAAMVMLARNTDVDGAIDSIRSVQNQFNQHFGYPWVFLNDKDWSPEFVSRVGKVVKETGGGEAVFEKIPTYMWGYPPWIDQDRARKEMESMQNRRIAYAGKESYHHMCRFNSGFFFDHPALLKYKWYWRVEPDIEITCALTYDPFVEMERNDKRYGYTVALWELGKTVPTLFHKLSDWKNKRKMPSTSLWTAMMAPAWLPWPFRKILRLLRNRDGNGDMWNMCHFWSNFEIADMTFFRSQEYREFFQFLDEDGGFYYERWGDAPVHSLAAGLLLRPDQVHHFSDLGYVHKPFQYCTFAPHEDAFKRGELVPDFDANDVREATEKEIGCNCFCDPNIDQVAPECFNRIKSTVM</sequence>
<dbReference type="GO" id="GO:0005794">
    <property type="term" value="C:Golgi apparatus"/>
    <property type="evidence" value="ECO:0007669"/>
    <property type="project" value="TreeGrafter"/>
</dbReference>
<feature type="active site" description="Nucleophile" evidence="4">
    <location>
        <position position="303"/>
    </location>
</feature>
<dbReference type="Gene3D" id="3.90.550.10">
    <property type="entry name" value="Spore Coat Polysaccharide Biosynthesis Protein SpsA, Chain A"/>
    <property type="match status" value="1"/>
</dbReference>
<evidence type="ECO:0000256" key="3">
    <source>
        <dbReference type="ARBA" id="ARBA00022679"/>
    </source>
</evidence>
<dbReference type="GeneID" id="70296705"/>
<dbReference type="PIRSF" id="PIRSF018153">
    <property type="entry name" value="Glyco_trans_15"/>
    <property type="match status" value="1"/>
</dbReference>
<name>A0A9P7ZHU1_9HYPO</name>
<gene>
    <name evidence="5" type="ORF">F5Z01DRAFT_682918</name>
</gene>
<dbReference type="AlphaFoldDB" id="A0A9P7ZHU1"/>
<dbReference type="InterPro" id="IPR029044">
    <property type="entry name" value="Nucleotide-diphossugar_trans"/>
</dbReference>
<keyword evidence="3" id="KW-0808">Transferase</keyword>
<evidence type="ECO:0000313" key="5">
    <source>
        <dbReference type="EMBL" id="KAG9251825.1"/>
    </source>
</evidence>
<evidence type="ECO:0000256" key="4">
    <source>
        <dbReference type="PIRSR" id="PIRSR018153-1"/>
    </source>
</evidence>
<evidence type="ECO:0000256" key="2">
    <source>
        <dbReference type="ARBA" id="ARBA00022676"/>
    </source>
</evidence>
<dbReference type="FunFam" id="3.90.550.10:FF:000051">
    <property type="entry name" value="Alpha-1,2-mannosyltransferase (Ktr4)"/>
    <property type="match status" value="1"/>
</dbReference>
<accession>A0A9P7ZHU1</accession>
<dbReference type="InterPro" id="IPR002685">
    <property type="entry name" value="Glyco_trans_15"/>
</dbReference>
<evidence type="ECO:0000313" key="6">
    <source>
        <dbReference type="Proteomes" id="UP000887229"/>
    </source>
</evidence>
<keyword evidence="2" id="KW-0328">Glycosyltransferase</keyword>
<proteinExistence type="inferred from homology"/>
<dbReference type="GO" id="GO:0016020">
    <property type="term" value="C:membrane"/>
    <property type="evidence" value="ECO:0007669"/>
    <property type="project" value="InterPro"/>
</dbReference>
<dbReference type="RefSeq" id="XP_046115749.1">
    <property type="nucleotide sequence ID" value="XM_046265802.1"/>
</dbReference>
<protein>
    <submittedName>
        <fullName evidence="5">Glycolipid 2-alpha-mannosyltransferase</fullName>
    </submittedName>
</protein>
<keyword evidence="6" id="KW-1185">Reference proteome</keyword>
<dbReference type="PANTHER" id="PTHR31121:SF2">
    <property type="entry name" value="MANNOSYLTRANSFERASE KTR5-RELATED"/>
    <property type="match status" value="1"/>
</dbReference>
<dbReference type="GO" id="GO:0006487">
    <property type="term" value="P:protein N-linked glycosylation"/>
    <property type="evidence" value="ECO:0007669"/>
    <property type="project" value="TreeGrafter"/>
</dbReference>
<evidence type="ECO:0000256" key="1">
    <source>
        <dbReference type="ARBA" id="ARBA00007677"/>
    </source>
</evidence>
<reference evidence="5" key="1">
    <citation type="journal article" date="2021" name="IMA Fungus">
        <title>Genomic characterization of three marine fungi, including Emericellopsis atlantica sp. nov. with signatures of a generalist lifestyle and marine biomass degradation.</title>
        <authorList>
            <person name="Hagestad O.C."/>
            <person name="Hou L."/>
            <person name="Andersen J.H."/>
            <person name="Hansen E.H."/>
            <person name="Altermark B."/>
            <person name="Li C."/>
            <person name="Kuhnert E."/>
            <person name="Cox R.J."/>
            <person name="Crous P.W."/>
            <person name="Spatafora J.W."/>
            <person name="Lail K."/>
            <person name="Amirebrahimi M."/>
            <person name="Lipzen A."/>
            <person name="Pangilinan J."/>
            <person name="Andreopoulos W."/>
            <person name="Hayes R.D."/>
            <person name="Ng V."/>
            <person name="Grigoriev I.V."/>
            <person name="Jackson S.A."/>
            <person name="Sutton T.D.S."/>
            <person name="Dobson A.D.W."/>
            <person name="Rama T."/>
        </authorList>
    </citation>
    <scope>NUCLEOTIDE SEQUENCE</scope>
    <source>
        <strain evidence="5">TS7</strain>
    </source>
</reference>
<dbReference type="GO" id="GO:0000026">
    <property type="term" value="F:alpha-1,2-mannosyltransferase activity"/>
    <property type="evidence" value="ECO:0007669"/>
    <property type="project" value="TreeGrafter"/>
</dbReference>
<dbReference type="Proteomes" id="UP000887229">
    <property type="component" value="Unassembled WGS sequence"/>
</dbReference>
<dbReference type="OrthoDB" id="439943at2759"/>